<dbReference type="SUPFAM" id="SSF46785">
    <property type="entry name" value="Winged helix' DNA-binding domain"/>
    <property type="match status" value="1"/>
</dbReference>
<name>A0A8S5P158_9CAUD</name>
<sequence length="102" mass="11229">MKQSELKLMSIMSAAFSRLKMSPVQIAILSCIGLNPGIRFGEIANRVSVSSSRLCFHLNTLCGAGDVSTSQYGGRFKKGYFLTAQGRKRLEDAITRTMKDHV</sequence>
<dbReference type="InterPro" id="IPR036388">
    <property type="entry name" value="WH-like_DNA-bd_sf"/>
</dbReference>
<dbReference type="InterPro" id="IPR036390">
    <property type="entry name" value="WH_DNA-bd_sf"/>
</dbReference>
<dbReference type="EMBL" id="BK015308">
    <property type="protein sequence ID" value="DAE00706.1"/>
    <property type="molecule type" value="Genomic_DNA"/>
</dbReference>
<reference evidence="1" key="1">
    <citation type="journal article" date="2021" name="Proc. Natl. Acad. Sci. U.S.A.">
        <title>A Catalog of Tens of Thousands of Viruses from Human Metagenomes Reveals Hidden Associations with Chronic Diseases.</title>
        <authorList>
            <person name="Tisza M.J."/>
            <person name="Buck C.B."/>
        </authorList>
    </citation>
    <scope>NUCLEOTIDE SEQUENCE</scope>
    <source>
        <strain evidence="1">Ct0X023</strain>
    </source>
</reference>
<dbReference type="Gene3D" id="1.10.10.10">
    <property type="entry name" value="Winged helix-like DNA-binding domain superfamily/Winged helix DNA-binding domain"/>
    <property type="match status" value="1"/>
</dbReference>
<dbReference type="Pfam" id="PF13412">
    <property type="entry name" value="HTH_24"/>
    <property type="match status" value="1"/>
</dbReference>
<organism evidence="1">
    <name type="scientific">Siphoviridae sp. ct0X023</name>
    <dbReference type="NCBI Taxonomy" id="2825295"/>
    <lineage>
        <taxon>Viruses</taxon>
        <taxon>Duplodnaviria</taxon>
        <taxon>Heunggongvirae</taxon>
        <taxon>Uroviricota</taxon>
        <taxon>Caudoviricetes</taxon>
    </lineage>
</organism>
<dbReference type="PROSITE" id="PS51257">
    <property type="entry name" value="PROKAR_LIPOPROTEIN"/>
    <property type="match status" value="1"/>
</dbReference>
<evidence type="ECO:0000313" key="1">
    <source>
        <dbReference type="EMBL" id="DAE00706.1"/>
    </source>
</evidence>
<protein>
    <submittedName>
        <fullName evidence="1">Transcriptional regulator</fullName>
    </submittedName>
</protein>
<proteinExistence type="predicted"/>
<accession>A0A8S5P158</accession>